<name>A0A0H3K478_SYNP6</name>
<dbReference type="PANTHER" id="PTHR48025">
    <property type="entry name" value="OS02G0815200 PROTEIN"/>
    <property type="match status" value="1"/>
</dbReference>
<dbReference type="PANTHER" id="PTHR48025:SF1">
    <property type="entry name" value="RRM DOMAIN-CONTAINING PROTEIN"/>
    <property type="match status" value="1"/>
</dbReference>
<dbReference type="SMART" id="SM00360">
    <property type="entry name" value="RRM"/>
    <property type="match status" value="1"/>
</dbReference>
<evidence type="ECO:0000256" key="1">
    <source>
        <dbReference type="ARBA" id="ARBA00022884"/>
    </source>
</evidence>
<evidence type="ECO:0000313" key="4">
    <source>
        <dbReference type="EMBL" id="BAD78937.1"/>
    </source>
</evidence>
<keyword evidence="1" id="KW-0694">RNA-binding</keyword>
<feature type="domain" description="RRM" evidence="3">
    <location>
        <begin position="3"/>
        <end position="80"/>
    </location>
</feature>
<dbReference type="InterPro" id="IPR000504">
    <property type="entry name" value="RRM_dom"/>
</dbReference>
<evidence type="ECO:0000259" key="3">
    <source>
        <dbReference type="PROSITE" id="PS50102"/>
    </source>
</evidence>
<organism evidence="4 5">
    <name type="scientific">Synechococcus sp. (strain ATCC 27144 / PCC 6301 / SAUG 1402/1)</name>
    <name type="common">Anacystis nidulans</name>
    <dbReference type="NCBI Taxonomy" id="269084"/>
    <lineage>
        <taxon>Bacteria</taxon>
        <taxon>Bacillati</taxon>
        <taxon>Cyanobacteriota</taxon>
        <taxon>Cyanophyceae</taxon>
        <taxon>Synechococcales</taxon>
        <taxon>Synechococcaceae</taxon>
        <taxon>Synechococcus</taxon>
    </lineage>
</organism>
<feature type="region of interest" description="Disordered" evidence="2">
    <location>
        <begin position="69"/>
        <end position="125"/>
    </location>
</feature>
<reference evidence="4 5" key="1">
    <citation type="journal article" date="2007" name="Photosyn. Res.">
        <title>Complete nucleotide sequence of the freshwater unicellular cyanobacterium Synechococcus elongatus PCC 6301 chromosome: gene content and organization.</title>
        <authorList>
            <person name="Sugita C."/>
            <person name="Ogata K."/>
            <person name="Shikata M."/>
            <person name="Jikuya H."/>
            <person name="Takano J."/>
            <person name="Furumichi M."/>
            <person name="Kanehisa M."/>
            <person name="Omata T."/>
            <person name="Sugiura M."/>
            <person name="Sugita M."/>
        </authorList>
    </citation>
    <scope>NUCLEOTIDE SEQUENCE [LARGE SCALE GENOMIC DNA]</scope>
    <source>
        <strain evidence="5">ATCC 27144 / PCC 6301 / SAUG 1402/1</strain>
    </source>
</reference>
<dbReference type="SUPFAM" id="SSF54928">
    <property type="entry name" value="RNA-binding domain, RBD"/>
    <property type="match status" value="1"/>
</dbReference>
<dbReference type="EMBL" id="AP008231">
    <property type="protein sequence ID" value="BAD78937.1"/>
    <property type="molecule type" value="Genomic_DNA"/>
</dbReference>
<proteinExistence type="predicted"/>
<dbReference type="Gene3D" id="3.30.70.330">
    <property type="match status" value="1"/>
</dbReference>
<dbReference type="Proteomes" id="UP000001175">
    <property type="component" value="Chromosome"/>
</dbReference>
<dbReference type="InterPro" id="IPR050502">
    <property type="entry name" value="Euk_RNA-bind_prot"/>
</dbReference>
<sequence>MSVRVYIGNLPRVIEQAELDAVFAEAGEVSAKLVTDRKTGKSRGFAFATVASDELADALIERFNGTEVQGSTLKLEKAQPRERDNEGGNNRRRSGGGGNDNRRSGKSAPRVISSGPEGFQPDPRWAQELEKLKELLAAQTVS</sequence>
<dbReference type="PROSITE" id="PS50102">
    <property type="entry name" value="RRM"/>
    <property type="match status" value="1"/>
</dbReference>
<dbReference type="eggNOG" id="COG0724">
    <property type="taxonomic scope" value="Bacteria"/>
</dbReference>
<dbReference type="KEGG" id="syc:syc0747_d"/>
<gene>
    <name evidence="4" type="primary">rbp3</name>
    <name evidence="4" type="ordered locus">syc0747_d</name>
</gene>
<dbReference type="RefSeq" id="WP_011243059.1">
    <property type="nucleotide sequence ID" value="NC_006576.1"/>
</dbReference>
<protein>
    <submittedName>
        <fullName evidence="4">RRM type RNA-binding protein</fullName>
    </submittedName>
</protein>
<feature type="compositionally biased region" description="Basic and acidic residues" evidence="2">
    <location>
        <begin position="74"/>
        <end position="86"/>
    </location>
</feature>
<evidence type="ECO:0000313" key="5">
    <source>
        <dbReference type="Proteomes" id="UP000001175"/>
    </source>
</evidence>
<evidence type="ECO:0000256" key="2">
    <source>
        <dbReference type="SAM" id="MobiDB-lite"/>
    </source>
</evidence>
<dbReference type="Pfam" id="PF00076">
    <property type="entry name" value="RRM_1"/>
    <property type="match status" value="1"/>
</dbReference>
<dbReference type="InterPro" id="IPR035979">
    <property type="entry name" value="RBD_domain_sf"/>
</dbReference>
<dbReference type="InterPro" id="IPR012677">
    <property type="entry name" value="Nucleotide-bd_a/b_plait_sf"/>
</dbReference>
<dbReference type="GO" id="GO:0003729">
    <property type="term" value="F:mRNA binding"/>
    <property type="evidence" value="ECO:0007669"/>
    <property type="project" value="TreeGrafter"/>
</dbReference>
<dbReference type="AlphaFoldDB" id="A0A0H3K478"/>
<accession>A0A0H3K478</accession>